<name>A0A0B8PJ60_9VIBR</name>
<dbReference type="AlphaFoldDB" id="A0A0B8PJ60"/>
<proteinExistence type="predicted"/>
<accession>A0A0B8PJ60</accession>
<evidence type="ECO:0000313" key="2">
    <source>
        <dbReference type="Proteomes" id="UP000031670"/>
    </source>
</evidence>
<gene>
    <name evidence="1" type="ORF">JCM19232_1931</name>
</gene>
<organism evidence="1 2">
    <name type="scientific">Vibrio ishigakensis</name>
    <dbReference type="NCBI Taxonomy" id="1481914"/>
    <lineage>
        <taxon>Bacteria</taxon>
        <taxon>Pseudomonadati</taxon>
        <taxon>Pseudomonadota</taxon>
        <taxon>Gammaproteobacteria</taxon>
        <taxon>Vibrionales</taxon>
        <taxon>Vibrionaceae</taxon>
        <taxon>Vibrio</taxon>
    </lineage>
</organism>
<evidence type="ECO:0000313" key="1">
    <source>
        <dbReference type="EMBL" id="GAM62774.1"/>
    </source>
</evidence>
<reference evidence="1 2" key="1">
    <citation type="submission" date="2015-01" db="EMBL/GenBank/DDBJ databases">
        <title>Vibrio sp. C5 JCM 19232 whole genome shotgun sequence.</title>
        <authorList>
            <person name="Sawabe T."/>
            <person name="Meirelles P."/>
            <person name="Feng G."/>
            <person name="Sayaka M."/>
            <person name="Hattori M."/>
            <person name="Ohkuma M."/>
        </authorList>
    </citation>
    <scope>NUCLEOTIDE SEQUENCE [LARGE SCALE GENOMIC DNA]</scope>
    <source>
        <strain evidence="1 2">JCM19232</strain>
    </source>
</reference>
<comment type="caution">
    <text evidence="1">The sequence shown here is derived from an EMBL/GenBank/DDBJ whole genome shotgun (WGS) entry which is preliminary data.</text>
</comment>
<dbReference type="EMBL" id="BBSA01000006">
    <property type="protein sequence ID" value="GAM62774.1"/>
    <property type="molecule type" value="Genomic_DNA"/>
</dbReference>
<reference evidence="1 2" key="2">
    <citation type="submission" date="2015-01" db="EMBL/GenBank/DDBJ databases">
        <authorList>
            <consortium name="NBRP consortium"/>
            <person name="Sawabe T."/>
            <person name="Meirelles P."/>
            <person name="Feng G."/>
            <person name="Sayaka M."/>
            <person name="Hattori M."/>
            <person name="Ohkuma M."/>
        </authorList>
    </citation>
    <scope>NUCLEOTIDE SEQUENCE [LARGE SCALE GENOMIC DNA]</scope>
    <source>
        <strain evidence="1 2">JCM19232</strain>
    </source>
</reference>
<dbReference type="Proteomes" id="UP000031670">
    <property type="component" value="Unassembled WGS sequence"/>
</dbReference>
<sequence>MTLSGLLMACASTDTELAQKGDWESIGYQDGVKGSMPRSYSKLNELGEAMWVHMSKAILEA</sequence>
<protein>
    <submittedName>
        <fullName evidence="1">Uncharacterized protein</fullName>
    </submittedName>
</protein>